<evidence type="ECO:0000313" key="3">
    <source>
        <dbReference type="EMBL" id="QNF34705.1"/>
    </source>
</evidence>
<dbReference type="RefSeq" id="WP_185271200.1">
    <property type="nucleotide sequence ID" value="NZ_CP055156.1"/>
</dbReference>
<accession>A0A7G7GC21</accession>
<feature type="region of interest" description="Disordered" evidence="1">
    <location>
        <begin position="52"/>
        <end position="132"/>
    </location>
</feature>
<evidence type="ECO:0000259" key="2">
    <source>
        <dbReference type="Pfam" id="PF13699"/>
    </source>
</evidence>
<gene>
    <name evidence="3" type="ORF">HUW51_18955</name>
</gene>
<organism evidence="3 4">
    <name type="scientific">Adhaeribacter swui</name>
    <dbReference type="NCBI Taxonomy" id="2086471"/>
    <lineage>
        <taxon>Bacteria</taxon>
        <taxon>Pseudomonadati</taxon>
        <taxon>Bacteroidota</taxon>
        <taxon>Cytophagia</taxon>
        <taxon>Cytophagales</taxon>
        <taxon>Hymenobacteraceae</taxon>
        <taxon>Adhaeribacter</taxon>
    </lineage>
</organism>
<reference evidence="3 4" key="1">
    <citation type="journal article" date="2018" name="Int. J. Syst. Evol. Microbiol.">
        <title>Adhaeribacter swui sp. nov., isolated from wet mud.</title>
        <authorList>
            <person name="Kim D.U."/>
            <person name="Kim K.W."/>
            <person name="Kang M.S."/>
            <person name="Kim J.Y."/>
            <person name="Jang J.H."/>
            <person name="Kim M.K."/>
        </authorList>
    </citation>
    <scope>NUCLEOTIDE SEQUENCE [LARGE SCALE GENOMIC DNA]</scope>
    <source>
        <strain evidence="3 4">KCTC 52873</strain>
    </source>
</reference>
<feature type="domain" description="eCIS core" evidence="2">
    <location>
        <begin position="153"/>
        <end position="224"/>
    </location>
</feature>
<protein>
    <submittedName>
        <fullName evidence="3">DUF4157 domain-containing protein</fullName>
    </submittedName>
</protein>
<evidence type="ECO:0000256" key="1">
    <source>
        <dbReference type="SAM" id="MobiDB-lite"/>
    </source>
</evidence>
<keyword evidence="4" id="KW-1185">Reference proteome</keyword>
<sequence>MKLTYARRYRRPVSRAWDSAKKDHQPEPAFFAGPSPVSFFKPNSSIQRKCATCEAEDKKVSRQTDLKEEKKLQKMPQQKEEEKKLQKMSADPEEKNLQKQEKKEEKHLATKSDIPEEKKIDKKENKSSPGVLARTHDFVNSLTGKGNALSPVTLKFFAHRMGFDFSPVRVHTNLEAEQSARELNAKAYAVDHHLVFNQGQYNPDSVAGKKLLAHELTHVVQHNKNVKPISQPDEKVLNRAVKSQTVTISGQAYHNQNKVAYGCEGVAVEGKTEANYTDSYTSTGTTTPSTKCEDCPDDCVAAKGTVISEFKANPVVTLPDVPENLSECESKAVTRFINTTLKNHEMQHVAAFKTYNGKINTPYKYLGCASGLDAHIQTIHENLNTKRREAANAKSDKLDPFNPTIPCNCDA</sequence>
<dbReference type="Pfam" id="PF13699">
    <property type="entry name" value="eCIS_core"/>
    <property type="match status" value="1"/>
</dbReference>
<dbReference type="KEGG" id="aswu:HUW51_18955"/>
<feature type="region of interest" description="Disordered" evidence="1">
    <location>
        <begin position="1"/>
        <end position="35"/>
    </location>
</feature>
<proteinExistence type="predicted"/>
<feature type="compositionally biased region" description="Basic residues" evidence="1">
    <location>
        <begin position="1"/>
        <end position="13"/>
    </location>
</feature>
<dbReference type="Proteomes" id="UP000515237">
    <property type="component" value="Chromosome"/>
</dbReference>
<dbReference type="InterPro" id="IPR025295">
    <property type="entry name" value="eCIS_core_dom"/>
</dbReference>
<dbReference type="EMBL" id="CP055156">
    <property type="protein sequence ID" value="QNF34705.1"/>
    <property type="molecule type" value="Genomic_DNA"/>
</dbReference>
<feature type="compositionally biased region" description="Basic and acidic residues" evidence="1">
    <location>
        <begin position="55"/>
        <end position="126"/>
    </location>
</feature>
<name>A0A7G7GC21_9BACT</name>
<evidence type="ECO:0000313" key="4">
    <source>
        <dbReference type="Proteomes" id="UP000515237"/>
    </source>
</evidence>
<dbReference type="AlphaFoldDB" id="A0A7G7GC21"/>